<dbReference type="EMBL" id="CP014227">
    <property type="protein sequence ID" value="AMD85507.1"/>
    <property type="molecule type" value="Genomic_DNA"/>
</dbReference>
<evidence type="ECO:0000313" key="2">
    <source>
        <dbReference type="EMBL" id="SNV00833.1"/>
    </source>
</evidence>
<dbReference type="InterPro" id="IPR007344">
    <property type="entry name" value="GrpB/CoaE"/>
</dbReference>
<dbReference type="Pfam" id="PF04229">
    <property type="entry name" value="GrpB"/>
    <property type="match status" value="1"/>
</dbReference>
<dbReference type="Proteomes" id="UP000065822">
    <property type="component" value="Chromosome"/>
</dbReference>
<dbReference type="SUPFAM" id="SSF81301">
    <property type="entry name" value="Nucleotidyltransferase"/>
    <property type="match status" value="1"/>
</dbReference>
<dbReference type="PANTHER" id="PTHR34822">
    <property type="entry name" value="GRPB DOMAIN PROTEIN (AFU_ORTHOLOGUE AFUA_1G01530)"/>
    <property type="match status" value="1"/>
</dbReference>
<protein>
    <submittedName>
        <fullName evidence="2">Dephospho-CoA kinase/protein folding accessory domain-containing protein</fullName>
    </submittedName>
</protein>
<evidence type="ECO:0000313" key="4">
    <source>
        <dbReference type="Proteomes" id="UP000215539"/>
    </source>
</evidence>
<organism evidence="2 4">
    <name type="scientific">Capnocytophaga haemolytica</name>
    <dbReference type="NCBI Taxonomy" id="45243"/>
    <lineage>
        <taxon>Bacteria</taxon>
        <taxon>Pseudomonadati</taxon>
        <taxon>Bacteroidota</taxon>
        <taxon>Flavobacteriia</taxon>
        <taxon>Flavobacteriales</taxon>
        <taxon>Flavobacteriaceae</taxon>
        <taxon>Capnocytophaga</taxon>
    </lineage>
</organism>
<name>A0AAX2GWC1_9FLAO</name>
<accession>A0AAX2GWC1</accession>
<keyword evidence="2" id="KW-0418">Kinase</keyword>
<keyword evidence="2" id="KW-0808">Transferase</keyword>
<dbReference type="AlphaFoldDB" id="A0AAX2GWC1"/>
<reference evidence="1 3" key="1">
    <citation type="submission" date="2016-02" db="EMBL/GenBank/DDBJ databases">
        <authorList>
            <person name="Holder M.E."/>
            <person name="Ajami N.J."/>
            <person name="Petrosino J.F."/>
        </authorList>
    </citation>
    <scope>NUCLEOTIDE SEQUENCE [LARGE SCALE GENOMIC DNA]</scope>
    <source>
        <strain evidence="1 3">CCUG 32990</strain>
    </source>
</reference>
<dbReference type="Gene3D" id="3.30.460.10">
    <property type="entry name" value="Beta Polymerase, domain 2"/>
    <property type="match status" value="1"/>
</dbReference>
<gene>
    <name evidence="1" type="ORF">AXF12_08270</name>
    <name evidence="2" type="ORF">SAMEA44541418_00029</name>
</gene>
<dbReference type="PANTHER" id="PTHR34822:SF1">
    <property type="entry name" value="GRPB FAMILY PROTEIN"/>
    <property type="match status" value="1"/>
</dbReference>
<dbReference type="Proteomes" id="UP000215539">
    <property type="component" value="Chromosome 1"/>
</dbReference>
<dbReference type="InterPro" id="IPR043519">
    <property type="entry name" value="NT_sf"/>
</dbReference>
<sequence length="198" mass="23541">MKKQLTDMSLEELWELFPIILTAHQACWSEWFEEEKQLLEEYLPADKVVRLSHIGSTAIEGIWAKPTVDMLLEVKEGTDFEEMKHCILTAGYLLMSAKEARMSFNKGYTLQGFAERVFHLHLRYEGDNDELYFRDYLRIHPEVAKVYEKLKLSLWKPYQHNRDGYTEAKEDFVRKYTEIGKKEMNINHITDKQVKDKE</sequence>
<keyword evidence="3" id="KW-1185">Reference proteome</keyword>
<dbReference type="EMBL" id="LT906449">
    <property type="protein sequence ID" value="SNV00833.1"/>
    <property type="molecule type" value="Genomic_DNA"/>
</dbReference>
<reference evidence="2 4" key="2">
    <citation type="submission" date="2017-06" db="EMBL/GenBank/DDBJ databases">
        <authorList>
            <consortium name="Pathogen Informatics"/>
        </authorList>
    </citation>
    <scope>NUCLEOTIDE SEQUENCE [LARGE SCALE GENOMIC DNA]</scope>
    <source>
        <strain evidence="2 4">NCTC12947</strain>
    </source>
</reference>
<dbReference type="GO" id="GO:0016301">
    <property type="term" value="F:kinase activity"/>
    <property type="evidence" value="ECO:0007669"/>
    <property type="project" value="UniProtKB-KW"/>
</dbReference>
<evidence type="ECO:0000313" key="3">
    <source>
        <dbReference type="Proteomes" id="UP000065822"/>
    </source>
</evidence>
<dbReference type="RefSeq" id="WP_066430155.1">
    <property type="nucleotide sequence ID" value="NZ_CP014227.1"/>
</dbReference>
<dbReference type="KEGG" id="chg:AXF12_08270"/>
<evidence type="ECO:0000313" key="1">
    <source>
        <dbReference type="EMBL" id="AMD85507.1"/>
    </source>
</evidence>
<proteinExistence type="predicted"/>